<dbReference type="SUPFAM" id="SSF53474">
    <property type="entry name" value="alpha/beta-Hydrolases"/>
    <property type="match status" value="1"/>
</dbReference>
<dbReference type="GO" id="GO:0016787">
    <property type="term" value="F:hydrolase activity"/>
    <property type="evidence" value="ECO:0007669"/>
    <property type="project" value="UniProtKB-KW"/>
</dbReference>
<evidence type="ECO:0000313" key="3">
    <source>
        <dbReference type="Proteomes" id="UP001196509"/>
    </source>
</evidence>
<evidence type="ECO:0000259" key="1">
    <source>
        <dbReference type="Pfam" id="PF12697"/>
    </source>
</evidence>
<dbReference type="InterPro" id="IPR000073">
    <property type="entry name" value="AB_hydrolase_1"/>
</dbReference>
<comment type="caution">
    <text evidence="2">The sequence shown here is derived from an EMBL/GenBank/DDBJ whole genome shotgun (WGS) entry which is preliminary data.</text>
</comment>
<name>A0AAE2ZKR9_9HYPH</name>
<keyword evidence="3" id="KW-1185">Reference proteome</keyword>
<dbReference type="Proteomes" id="UP001196509">
    <property type="component" value="Unassembled WGS sequence"/>
</dbReference>
<dbReference type="RefSeq" id="WP_220229246.1">
    <property type="nucleotide sequence ID" value="NZ_JAICBX010000002.1"/>
</dbReference>
<dbReference type="Pfam" id="PF12697">
    <property type="entry name" value="Abhydrolase_6"/>
    <property type="match status" value="1"/>
</dbReference>
<proteinExistence type="predicted"/>
<dbReference type="PANTHER" id="PTHR37017:SF11">
    <property type="entry name" value="ESTERASE_LIPASE_THIOESTERASE DOMAIN-CONTAINING PROTEIN"/>
    <property type="match status" value="1"/>
</dbReference>
<dbReference type="AlphaFoldDB" id="A0AAE2ZKR9"/>
<dbReference type="EMBL" id="JAICBX010000002">
    <property type="protein sequence ID" value="MBW8638644.1"/>
    <property type="molecule type" value="Genomic_DNA"/>
</dbReference>
<organism evidence="2 3">
    <name type="scientific">Flavimaribacter sediminis</name>
    <dbReference type="NCBI Taxonomy" id="2865987"/>
    <lineage>
        <taxon>Bacteria</taxon>
        <taxon>Pseudomonadati</taxon>
        <taxon>Pseudomonadota</taxon>
        <taxon>Alphaproteobacteria</taxon>
        <taxon>Hyphomicrobiales</taxon>
        <taxon>Rhizobiaceae</taxon>
        <taxon>Flavimaribacter</taxon>
    </lineage>
</organism>
<reference evidence="2" key="1">
    <citation type="submission" date="2021-08" db="EMBL/GenBank/DDBJ databases">
        <title>Hoeflea bacterium WL0058 sp. nov., isolated from the sediment.</title>
        <authorList>
            <person name="Wang L."/>
            <person name="Zhang D."/>
        </authorList>
    </citation>
    <scope>NUCLEOTIDE SEQUENCE</scope>
    <source>
        <strain evidence="2">WL0058</strain>
    </source>
</reference>
<dbReference type="InterPro" id="IPR029058">
    <property type="entry name" value="AB_hydrolase_fold"/>
</dbReference>
<keyword evidence="2" id="KW-0378">Hydrolase</keyword>
<dbReference type="InterPro" id="IPR052897">
    <property type="entry name" value="Sec-Metab_Biosynth_Hydrolase"/>
</dbReference>
<feature type="domain" description="AB hydrolase-1" evidence="1">
    <location>
        <begin position="7"/>
        <end position="274"/>
    </location>
</feature>
<dbReference type="Gene3D" id="3.40.50.1820">
    <property type="entry name" value="alpha/beta hydrolase"/>
    <property type="match status" value="1"/>
</dbReference>
<dbReference type="PANTHER" id="PTHR37017">
    <property type="entry name" value="AB HYDROLASE-1 DOMAIN-CONTAINING PROTEIN-RELATED"/>
    <property type="match status" value="1"/>
</dbReference>
<accession>A0AAE2ZKR9</accession>
<evidence type="ECO:0000313" key="2">
    <source>
        <dbReference type="EMBL" id="MBW8638644.1"/>
    </source>
</evidence>
<sequence>MHNKPGFVFVHGAWHNGACWDKVIGLLEADGFPCAAIDLPGAGANAAEPASLQVRDMAALSTEPSPNAGVGQEERTNAVIACVQETAQRSNGKVVLVGHSMGGVTISPVAEAIPDTLEAVVFLTAFMLPLGMPAIAMIQDPAMADAVVPSLFVADPQVVGALRIDRLSDDPDYRARLREAFYADLDEEAFSEAVAQLHSDEPAQVAVNPSAVTAARFGSVARHYVRCRQDRAITPAGQEKMIALTDAALGGKTTVHELHASHSPFHSQPEELVAILRKIAVVSR</sequence>
<gene>
    <name evidence="2" type="ORF">K1W69_15720</name>
</gene>
<protein>
    <submittedName>
        <fullName evidence="2">Alpha/beta fold hydrolase</fullName>
    </submittedName>
</protein>